<dbReference type="PANTHER" id="PTHR42678:SF34">
    <property type="entry name" value="OS04G0183300 PROTEIN"/>
    <property type="match status" value="1"/>
</dbReference>
<comment type="caution">
    <text evidence="2">The sequence shown here is derived from an EMBL/GenBank/DDBJ whole genome shotgun (WGS) entry which is preliminary data.</text>
</comment>
<gene>
    <name evidence="2" type="ORF">ACFOHL_01840</name>
</gene>
<dbReference type="Gene3D" id="3.90.1300.10">
    <property type="entry name" value="Amidase signature (AS) domain"/>
    <property type="match status" value="1"/>
</dbReference>
<dbReference type="RefSeq" id="WP_376918491.1">
    <property type="nucleotide sequence ID" value="NZ_JBHRSW010000004.1"/>
</dbReference>
<proteinExistence type="predicted"/>
<dbReference type="InterPro" id="IPR023631">
    <property type="entry name" value="Amidase_dom"/>
</dbReference>
<sequence length="510" mass="54816">MKKIIINIGGAICLFLTVSCNSTNLQDSKSKVQLALNKITKIDKVDGGINSVLSINPNAIEDERAQLAKGGLLAGIPILVKDNIETFELATTAGSLALRDNHTKRDAPIVEKLRHEGAVILGKTNLSEWANFRSEDSISGWSSVGGLTRNPHNLSRSACGSSSGSGAAVAAGIVDFAIGTETNGSIICPASMNGIVGFKPTVGLLSAKYIVPISHSQDTAGPMTRTVRQSALMTGIMTEDNYGSIKQSLLDFAKSPNASLRGHRIGVVINRLGNVSAVRAMFKSQLGILEKAGAELVEIEAPDLPEDFWEKSYLVLLTEFKHGINAYLEDSSAELQLKSLEDLIAFNEREARVLGVFDQSIFEKSLATIDLRSDDYLEALTYVQEHTRGLGIDAMLDEHQLSMLVAPSNNPSFLIDGIYGDNAPKGFPGIGYMAAIAGYPHLSVPAGKIKGMPVGLSFITGKYNDSILFNAGQAIENARVQDLSPDFIHKDFADKNLSDLEKNVNRFGHE</sequence>
<dbReference type="Proteomes" id="UP001595478">
    <property type="component" value="Unassembled WGS sequence"/>
</dbReference>
<evidence type="ECO:0000313" key="3">
    <source>
        <dbReference type="Proteomes" id="UP001595478"/>
    </source>
</evidence>
<evidence type="ECO:0000259" key="1">
    <source>
        <dbReference type="Pfam" id="PF01425"/>
    </source>
</evidence>
<name>A0ABV7FLY7_9ALTE</name>
<dbReference type="SUPFAM" id="SSF75304">
    <property type="entry name" value="Amidase signature (AS) enzymes"/>
    <property type="match status" value="1"/>
</dbReference>
<dbReference type="InterPro" id="IPR036928">
    <property type="entry name" value="AS_sf"/>
</dbReference>
<feature type="domain" description="Amidase" evidence="1">
    <location>
        <begin position="39"/>
        <end position="467"/>
    </location>
</feature>
<evidence type="ECO:0000313" key="2">
    <source>
        <dbReference type="EMBL" id="MFC3120354.1"/>
    </source>
</evidence>
<dbReference type="PROSITE" id="PS51257">
    <property type="entry name" value="PROKAR_LIPOPROTEIN"/>
    <property type="match status" value="1"/>
</dbReference>
<organism evidence="2 3">
    <name type="scientific">Agaribacter flavus</name>
    <dbReference type="NCBI Taxonomy" id="1902781"/>
    <lineage>
        <taxon>Bacteria</taxon>
        <taxon>Pseudomonadati</taxon>
        <taxon>Pseudomonadota</taxon>
        <taxon>Gammaproteobacteria</taxon>
        <taxon>Alteromonadales</taxon>
        <taxon>Alteromonadaceae</taxon>
        <taxon>Agaribacter</taxon>
    </lineage>
</organism>
<dbReference type="PANTHER" id="PTHR42678">
    <property type="entry name" value="AMIDASE"/>
    <property type="match status" value="1"/>
</dbReference>
<dbReference type="EMBL" id="JBHRSW010000004">
    <property type="protein sequence ID" value="MFC3120354.1"/>
    <property type="molecule type" value="Genomic_DNA"/>
</dbReference>
<dbReference type="Pfam" id="PF01425">
    <property type="entry name" value="Amidase"/>
    <property type="match status" value="1"/>
</dbReference>
<reference evidence="3" key="1">
    <citation type="journal article" date="2019" name="Int. J. Syst. Evol. Microbiol.">
        <title>The Global Catalogue of Microorganisms (GCM) 10K type strain sequencing project: providing services to taxonomists for standard genome sequencing and annotation.</title>
        <authorList>
            <consortium name="The Broad Institute Genomics Platform"/>
            <consortium name="The Broad Institute Genome Sequencing Center for Infectious Disease"/>
            <person name="Wu L."/>
            <person name="Ma J."/>
        </authorList>
    </citation>
    <scope>NUCLEOTIDE SEQUENCE [LARGE SCALE GENOMIC DNA]</scope>
    <source>
        <strain evidence="3">KCTC 52473</strain>
    </source>
</reference>
<accession>A0ABV7FLY7</accession>
<protein>
    <submittedName>
        <fullName evidence="2">Amidase family protein</fullName>
    </submittedName>
</protein>
<keyword evidence="3" id="KW-1185">Reference proteome</keyword>